<name>K0X089_9BACT</name>
<keyword evidence="1" id="KW-0805">Transcription regulation</keyword>
<dbReference type="AlphaFoldDB" id="K0X089"/>
<dbReference type="eggNOG" id="COG2207">
    <property type="taxonomic scope" value="Bacteria"/>
</dbReference>
<dbReference type="HOGENOM" id="CLU_000445_88_2_10"/>
<protein>
    <recommendedName>
        <fullName evidence="4">HTH araC/xylS-type domain-containing protein</fullName>
    </recommendedName>
</protein>
<dbReference type="InterPro" id="IPR009057">
    <property type="entry name" value="Homeodomain-like_sf"/>
</dbReference>
<evidence type="ECO:0000256" key="3">
    <source>
        <dbReference type="ARBA" id="ARBA00023163"/>
    </source>
</evidence>
<sequence length="294" mass="34361">MTIHITDIPNESFNHYKHVLHVDNEFALIEINKDNISDLSKFNYPYKAEAFTLCIVLKGWVKGKINSIEYNAIAPCVISIYPNQILQHDSNSEDFYIICIAFTKNFASNIASYSKNEILLLRFPRQDNISHHLSQETLTALLDYCAYIKKIIADTDNPFRIKSIQHLTVALFYSTVWKQISSYKKNEKTRADYITYEFLDLVEKNFKKYRQLNFYADKLCITAKYLSTTVKNNSGISASEWIKRYVILEAQRLLKNSSMTIQQISNELNFPSQTFFSKYFKHQIGLSPKEYRKS</sequence>
<evidence type="ECO:0000256" key="1">
    <source>
        <dbReference type="ARBA" id="ARBA00023015"/>
    </source>
</evidence>
<evidence type="ECO:0000256" key="2">
    <source>
        <dbReference type="ARBA" id="ARBA00023125"/>
    </source>
</evidence>
<dbReference type="PANTHER" id="PTHR43280">
    <property type="entry name" value="ARAC-FAMILY TRANSCRIPTIONAL REGULATOR"/>
    <property type="match status" value="1"/>
</dbReference>
<dbReference type="Proteomes" id="UP000006044">
    <property type="component" value="Unassembled WGS sequence"/>
</dbReference>
<dbReference type="SUPFAM" id="SSF46689">
    <property type="entry name" value="Homeodomain-like"/>
    <property type="match status" value="1"/>
</dbReference>
<dbReference type="InterPro" id="IPR018060">
    <property type="entry name" value="HTH_AraC"/>
</dbReference>
<dbReference type="GeneID" id="77848614"/>
<feature type="domain" description="HTH araC/xylS-type" evidence="4">
    <location>
        <begin position="196"/>
        <end position="294"/>
    </location>
</feature>
<gene>
    <name evidence="5" type="ORF">HMPREF9448_01339</name>
</gene>
<dbReference type="STRING" id="742726.HMPREF9448_01339"/>
<dbReference type="EMBL" id="ADLE01000008">
    <property type="protein sequence ID" value="EJZ64853.1"/>
    <property type="molecule type" value="Genomic_DNA"/>
</dbReference>
<proteinExistence type="predicted"/>
<evidence type="ECO:0000259" key="4">
    <source>
        <dbReference type="PROSITE" id="PS01124"/>
    </source>
</evidence>
<dbReference type="PANTHER" id="PTHR43280:SF32">
    <property type="entry name" value="TRANSCRIPTIONAL REGULATORY PROTEIN"/>
    <property type="match status" value="1"/>
</dbReference>
<dbReference type="OrthoDB" id="1372329at2"/>
<dbReference type="Gene3D" id="1.10.10.60">
    <property type="entry name" value="Homeodomain-like"/>
    <property type="match status" value="1"/>
</dbReference>
<dbReference type="RefSeq" id="WP_008861801.1">
    <property type="nucleotide sequence ID" value="NZ_CAXSNY010000001.1"/>
</dbReference>
<evidence type="ECO:0000313" key="6">
    <source>
        <dbReference type="Proteomes" id="UP000006044"/>
    </source>
</evidence>
<keyword evidence="3" id="KW-0804">Transcription</keyword>
<dbReference type="SMART" id="SM00342">
    <property type="entry name" value="HTH_ARAC"/>
    <property type="match status" value="1"/>
</dbReference>
<evidence type="ECO:0000313" key="5">
    <source>
        <dbReference type="EMBL" id="EJZ64853.1"/>
    </source>
</evidence>
<dbReference type="InterPro" id="IPR020449">
    <property type="entry name" value="Tscrpt_reg_AraC-type_HTH"/>
</dbReference>
<dbReference type="PRINTS" id="PR00032">
    <property type="entry name" value="HTHARAC"/>
</dbReference>
<keyword evidence="2" id="KW-0238">DNA-binding</keyword>
<dbReference type="Pfam" id="PF12833">
    <property type="entry name" value="HTH_18"/>
    <property type="match status" value="1"/>
</dbReference>
<accession>K0X089</accession>
<organism evidence="5 6">
    <name type="scientific">Barnesiella intestinihominis YIT 11860</name>
    <dbReference type="NCBI Taxonomy" id="742726"/>
    <lineage>
        <taxon>Bacteria</taxon>
        <taxon>Pseudomonadati</taxon>
        <taxon>Bacteroidota</taxon>
        <taxon>Bacteroidia</taxon>
        <taxon>Bacteroidales</taxon>
        <taxon>Barnesiellaceae</taxon>
        <taxon>Barnesiella</taxon>
    </lineage>
</organism>
<comment type="caution">
    <text evidence="5">The sequence shown here is derived from an EMBL/GenBank/DDBJ whole genome shotgun (WGS) entry which is preliminary data.</text>
</comment>
<dbReference type="PROSITE" id="PS01124">
    <property type="entry name" value="HTH_ARAC_FAMILY_2"/>
    <property type="match status" value="1"/>
</dbReference>
<dbReference type="GO" id="GO:0043565">
    <property type="term" value="F:sequence-specific DNA binding"/>
    <property type="evidence" value="ECO:0007669"/>
    <property type="project" value="InterPro"/>
</dbReference>
<dbReference type="GO" id="GO:0003700">
    <property type="term" value="F:DNA-binding transcription factor activity"/>
    <property type="evidence" value="ECO:0007669"/>
    <property type="project" value="InterPro"/>
</dbReference>
<keyword evidence="6" id="KW-1185">Reference proteome</keyword>
<reference evidence="5 6" key="1">
    <citation type="submission" date="2012-08" db="EMBL/GenBank/DDBJ databases">
        <title>The Genome Sequence of Barnesiella intestinihominis YIT 11860.</title>
        <authorList>
            <consortium name="The Broad Institute Genome Sequencing Platform"/>
            <person name="Earl A."/>
            <person name="Ward D."/>
            <person name="Feldgarden M."/>
            <person name="Gevers D."/>
            <person name="Morotomi M."/>
            <person name="Walker B."/>
            <person name="Young S.K."/>
            <person name="Zeng Q."/>
            <person name="Gargeya S."/>
            <person name="Fitzgerald M."/>
            <person name="Haas B."/>
            <person name="Abouelleil A."/>
            <person name="Alvarado L."/>
            <person name="Arachchi H.M."/>
            <person name="Berlin A.M."/>
            <person name="Chapman S.B."/>
            <person name="Goldberg J."/>
            <person name="Griggs A."/>
            <person name="Gujja S."/>
            <person name="Hansen M."/>
            <person name="Howarth C."/>
            <person name="Imamovic A."/>
            <person name="Larimer J."/>
            <person name="McCowen C."/>
            <person name="Montmayeur A."/>
            <person name="Murphy C."/>
            <person name="Neiman D."/>
            <person name="Pearson M."/>
            <person name="Priest M."/>
            <person name="Roberts A."/>
            <person name="Saif S."/>
            <person name="Shea T."/>
            <person name="Sisk P."/>
            <person name="Sykes S."/>
            <person name="Wortman J."/>
            <person name="Nusbaum C."/>
            <person name="Birren B."/>
        </authorList>
    </citation>
    <scope>NUCLEOTIDE SEQUENCE [LARGE SCALE GENOMIC DNA]</scope>
    <source>
        <strain evidence="5 6">YIT 11860</strain>
    </source>
</reference>